<reference evidence="3" key="1">
    <citation type="submission" date="2023-07" db="EMBL/GenBank/DDBJ databases">
        <title>Degradation of tert-butanol by M. austroafricanum TBA100.</title>
        <authorList>
            <person name="Helbich S."/>
            <person name="Vainshtein Y."/>
        </authorList>
    </citation>
    <scope>NUCLEOTIDE SEQUENCE</scope>
    <source>
        <strain evidence="3">TBA100</strain>
    </source>
</reference>
<dbReference type="RefSeq" id="WP_222882574.1">
    <property type="nucleotide sequence ID" value="NZ_CP082191.1"/>
</dbReference>
<keyword evidence="1" id="KW-0732">Signal</keyword>
<keyword evidence="4" id="KW-1185">Reference proteome</keyword>
<dbReference type="EMBL" id="JAUHTC010000055">
    <property type="protein sequence ID" value="MDN4519599.1"/>
    <property type="molecule type" value="Genomic_DNA"/>
</dbReference>
<dbReference type="InterPro" id="IPR007969">
    <property type="entry name" value="DUF732"/>
</dbReference>
<dbReference type="Proteomes" id="UP001172687">
    <property type="component" value="Unassembled WGS sequence"/>
</dbReference>
<dbReference type="Pfam" id="PF05305">
    <property type="entry name" value="DUF732"/>
    <property type="match status" value="1"/>
</dbReference>
<feature type="domain" description="DUF732" evidence="2">
    <location>
        <begin position="26"/>
        <end position="89"/>
    </location>
</feature>
<evidence type="ECO:0000313" key="4">
    <source>
        <dbReference type="Proteomes" id="UP001172687"/>
    </source>
</evidence>
<feature type="signal peptide" evidence="1">
    <location>
        <begin position="1"/>
        <end position="23"/>
    </location>
</feature>
<protein>
    <submittedName>
        <fullName evidence="3">DUF732 domain-containing protein</fullName>
    </submittedName>
</protein>
<evidence type="ECO:0000259" key="2">
    <source>
        <dbReference type="Pfam" id="PF05305"/>
    </source>
</evidence>
<evidence type="ECO:0000256" key="1">
    <source>
        <dbReference type="SAM" id="SignalP"/>
    </source>
</evidence>
<comment type="caution">
    <text evidence="3">The sequence shown here is derived from an EMBL/GenBank/DDBJ whole genome shotgun (WGS) entry which is preliminary data.</text>
</comment>
<organism evidence="3 4">
    <name type="scientific">Mycolicibacterium austroafricanum</name>
    <name type="common">Mycobacterium austroafricanum</name>
    <dbReference type="NCBI Taxonomy" id="39687"/>
    <lineage>
        <taxon>Bacteria</taxon>
        <taxon>Bacillati</taxon>
        <taxon>Actinomycetota</taxon>
        <taxon>Actinomycetes</taxon>
        <taxon>Mycobacteriales</taxon>
        <taxon>Mycobacteriaceae</taxon>
        <taxon>Mycolicibacterium</taxon>
    </lineage>
</organism>
<gene>
    <name evidence="3" type="ORF">QYF68_17510</name>
</gene>
<feature type="chain" id="PRO_5046863566" evidence="1">
    <location>
        <begin position="24"/>
        <end position="95"/>
    </location>
</feature>
<sequence length="95" mass="10204">MKKIGLLIAGAASALAMAAPAHADTQEFVNYLASRGEVTEGVEFEVIDLGRAICGMFEAGGTVDDVWDTLTQENNAAWIVGSINYLCPDYMYLLN</sequence>
<proteinExistence type="predicted"/>
<name>A0ABT8HFQ2_MYCAO</name>
<accession>A0ABT8HFQ2</accession>
<evidence type="ECO:0000313" key="3">
    <source>
        <dbReference type="EMBL" id="MDN4519599.1"/>
    </source>
</evidence>